<protein>
    <submittedName>
        <fullName evidence="3">CPBP family intramembrane metalloprotease</fullName>
    </submittedName>
</protein>
<dbReference type="GO" id="GO:0008237">
    <property type="term" value="F:metallopeptidase activity"/>
    <property type="evidence" value="ECO:0007669"/>
    <property type="project" value="UniProtKB-KW"/>
</dbReference>
<feature type="transmembrane region" description="Helical" evidence="1">
    <location>
        <begin position="32"/>
        <end position="53"/>
    </location>
</feature>
<keyword evidence="3" id="KW-0645">Protease</keyword>
<dbReference type="InterPro" id="IPR003675">
    <property type="entry name" value="Rce1/LyrA-like_dom"/>
</dbReference>
<feature type="transmembrane region" description="Helical" evidence="1">
    <location>
        <begin position="245"/>
        <end position="262"/>
    </location>
</feature>
<evidence type="ECO:0000256" key="1">
    <source>
        <dbReference type="SAM" id="Phobius"/>
    </source>
</evidence>
<feature type="transmembrane region" description="Helical" evidence="1">
    <location>
        <begin position="170"/>
        <end position="190"/>
    </location>
</feature>
<evidence type="ECO:0000259" key="2">
    <source>
        <dbReference type="Pfam" id="PF02517"/>
    </source>
</evidence>
<organism evidence="3 4">
    <name type="scientific">Mycolicibacterium komossense</name>
    <dbReference type="NCBI Taxonomy" id="1779"/>
    <lineage>
        <taxon>Bacteria</taxon>
        <taxon>Bacillati</taxon>
        <taxon>Actinomycetota</taxon>
        <taxon>Actinomycetes</taxon>
        <taxon>Mycobacteriales</taxon>
        <taxon>Mycobacteriaceae</taxon>
        <taxon>Mycolicibacterium</taxon>
    </lineage>
</organism>
<evidence type="ECO:0000313" key="4">
    <source>
        <dbReference type="Proteomes" id="UP001526201"/>
    </source>
</evidence>
<feature type="transmembrane region" description="Helical" evidence="1">
    <location>
        <begin position="202"/>
        <end position="225"/>
    </location>
</feature>
<keyword evidence="3" id="KW-0378">Hydrolase</keyword>
<feature type="transmembrane region" description="Helical" evidence="1">
    <location>
        <begin position="145"/>
        <end position="164"/>
    </location>
</feature>
<reference evidence="3 4" key="1">
    <citation type="journal article" date="2022" name="BMC Genomics">
        <title>Comparative genome analysis of mycobacteria focusing on tRNA and non-coding RNA.</title>
        <authorList>
            <person name="Behra P.R.K."/>
            <person name="Pettersson B.M.F."/>
            <person name="Ramesh M."/>
            <person name="Das S."/>
            <person name="Dasgupta S."/>
            <person name="Kirsebom L.A."/>
        </authorList>
    </citation>
    <scope>NUCLEOTIDE SEQUENCE [LARGE SCALE GENOMIC DNA]</scope>
    <source>
        <strain evidence="3 4">DSM 44078</strain>
    </source>
</reference>
<sequence>MLSFPLIWMVIGTVSVFLPNVILARVGAEMGATGAIVTALLGAAVGLVFYQLTMRYVAVRPTPELAPRRFAREMLLGLAVGSAFIGAAVLVVAAAGVYRVVWAPRDALATVVFALAVSAGAAIVEELTFRGVIFQAVEQLGGPRIGRWIALVVTALLFGGVHLLNSGATPWSSVAVAIEAGILLGAAFMWRGNLWFVIGIHFAWNVIEGLLGIPISGHHIAGLFLTTVHGPDVLTGGDFGLEASVVPVVVSLALAIPMLIAGERRRARQGGQHQFPEASDDFS</sequence>
<dbReference type="RefSeq" id="WP_264071411.1">
    <property type="nucleotide sequence ID" value="NZ_JACKTY010000049.1"/>
</dbReference>
<evidence type="ECO:0000313" key="3">
    <source>
        <dbReference type="EMBL" id="MCV7230138.1"/>
    </source>
</evidence>
<dbReference type="Proteomes" id="UP001526201">
    <property type="component" value="Unassembled WGS sequence"/>
</dbReference>
<feature type="transmembrane region" description="Helical" evidence="1">
    <location>
        <begin position="74"/>
        <end position="101"/>
    </location>
</feature>
<dbReference type="Pfam" id="PF02517">
    <property type="entry name" value="Rce1-like"/>
    <property type="match status" value="1"/>
</dbReference>
<keyword evidence="1" id="KW-1133">Transmembrane helix</keyword>
<dbReference type="EMBL" id="JACKTY010000049">
    <property type="protein sequence ID" value="MCV7230138.1"/>
    <property type="molecule type" value="Genomic_DNA"/>
</dbReference>
<accession>A0ABT3CKS3</accession>
<keyword evidence="4" id="KW-1185">Reference proteome</keyword>
<dbReference type="PANTHER" id="PTHR39430:SF1">
    <property type="entry name" value="PROTEASE"/>
    <property type="match status" value="1"/>
</dbReference>
<feature type="domain" description="CAAX prenyl protease 2/Lysostaphin resistance protein A-like" evidence="2">
    <location>
        <begin position="110"/>
        <end position="207"/>
    </location>
</feature>
<proteinExistence type="predicted"/>
<comment type="caution">
    <text evidence="3">The sequence shown here is derived from an EMBL/GenBank/DDBJ whole genome shotgun (WGS) entry which is preliminary data.</text>
</comment>
<name>A0ABT3CKS3_9MYCO</name>
<keyword evidence="1" id="KW-0472">Membrane</keyword>
<feature type="transmembrane region" description="Helical" evidence="1">
    <location>
        <begin position="107"/>
        <end position="124"/>
    </location>
</feature>
<keyword evidence="3" id="KW-0482">Metalloprotease</keyword>
<keyword evidence="1" id="KW-0812">Transmembrane</keyword>
<dbReference type="PANTHER" id="PTHR39430">
    <property type="entry name" value="MEMBRANE-ASSOCIATED PROTEASE-RELATED"/>
    <property type="match status" value="1"/>
</dbReference>
<gene>
    <name evidence="3" type="ORF">H7J73_29445</name>
</gene>
<feature type="transmembrane region" description="Helical" evidence="1">
    <location>
        <begin position="7"/>
        <end position="26"/>
    </location>
</feature>